<dbReference type="AlphaFoldDB" id="B8C4V5"/>
<evidence type="ECO:0000256" key="2">
    <source>
        <dbReference type="SAM" id="Phobius"/>
    </source>
</evidence>
<reference evidence="3 4" key="2">
    <citation type="journal article" date="2008" name="Nature">
        <title>The Phaeodactylum genome reveals the evolutionary history of diatom genomes.</title>
        <authorList>
            <person name="Bowler C."/>
            <person name="Allen A.E."/>
            <person name="Badger J.H."/>
            <person name="Grimwood J."/>
            <person name="Jabbari K."/>
            <person name="Kuo A."/>
            <person name="Maheswari U."/>
            <person name="Martens C."/>
            <person name="Maumus F."/>
            <person name="Otillar R.P."/>
            <person name="Rayko E."/>
            <person name="Salamov A."/>
            <person name="Vandepoele K."/>
            <person name="Beszteri B."/>
            <person name="Gruber A."/>
            <person name="Heijde M."/>
            <person name="Katinka M."/>
            <person name="Mock T."/>
            <person name="Valentin K."/>
            <person name="Verret F."/>
            <person name="Berges J.A."/>
            <person name="Brownlee C."/>
            <person name="Cadoret J.P."/>
            <person name="Chiovitti A."/>
            <person name="Choi C.J."/>
            <person name="Coesel S."/>
            <person name="De Martino A."/>
            <person name="Detter J.C."/>
            <person name="Durkin C."/>
            <person name="Falciatore A."/>
            <person name="Fournet J."/>
            <person name="Haruta M."/>
            <person name="Huysman M.J."/>
            <person name="Jenkins B.D."/>
            <person name="Jiroutova K."/>
            <person name="Jorgensen R.E."/>
            <person name="Joubert Y."/>
            <person name="Kaplan A."/>
            <person name="Kroger N."/>
            <person name="Kroth P.G."/>
            <person name="La Roche J."/>
            <person name="Lindquist E."/>
            <person name="Lommer M."/>
            <person name="Martin-Jezequel V."/>
            <person name="Lopez P.J."/>
            <person name="Lucas S."/>
            <person name="Mangogna M."/>
            <person name="McGinnis K."/>
            <person name="Medlin L.K."/>
            <person name="Montsant A."/>
            <person name="Oudot-Le Secq M.P."/>
            <person name="Napoli C."/>
            <person name="Obornik M."/>
            <person name="Parker M.S."/>
            <person name="Petit J.L."/>
            <person name="Porcel B.M."/>
            <person name="Poulsen N."/>
            <person name="Robison M."/>
            <person name="Rychlewski L."/>
            <person name="Rynearson T.A."/>
            <person name="Schmutz J."/>
            <person name="Shapiro H."/>
            <person name="Siaut M."/>
            <person name="Stanley M."/>
            <person name="Sussman M.R."/>
            <person name="Taylor A.R."/>
            <person name="Vardi A."/>
            <person name="von Dassow P."/>
            <person name="Vyverman W."/>
            <person name="Willis A."/>
            <person name="Wyrwicz L.S."/>
            <person name="Rokhsar D.S."/>
            <person name="Weissenbach J."/>
            <person name="Armbrust E.V."/>
            <person name="Green B.R."/>
            <person name="Van de Peer Y."/>
            <person name="Grigoriev I.V."/>
        </authorList>
    </citation>
    <scope>NUCLEOTIDE SEQUENCE [LARGE SCALE GENOMIC DNA]</scope>
    <source>
        <strain evidence="3 4">CCMP1335</strain>
    </source>
</reference>
<dbReference type="RefSeq" id="XP_002290906.1">
    <property type="nucleotide sequence ID" value="XM_002290870.1"/>
</dbReference>
<evidence type="ECO:0000313" key="3">
    <source>
        <dbReference type="EMBL" id="EED91013.1"/>
    </source>
</evidence>
<keyword evidence="2" id="KW-0472">Membrane</keyword>
<feature type="compositionally biased region" description="Pro residues" evidence="1">
    <location>
        <begin position="912"/>
        <end position="930"/>
    </location>
</feature>
<dbReference type="KEGG" id="tps:THAPSDRAFT_5858"/>
<proteinExistence type="predicted"/>
<dbReference type="Proteomes" id="UP000001449">
    <property type="component" value="Chromosome 6"/>
</dbReference>
<dbReference type="PANTHER" id="PTHR21113:SF4">
    <property type="entry name" value="CHITIN-BINDING TYPE-4 DOMAIN-CONTAINING PROTEIN"/>
    <property type="match status" value="1"/>
</dbReference>
<feature type="region of interest" description="Disordered" evidence="1">
    <location>
        <begin position="1182"/>
        <end position="1203"/>
    </location>
</feature>
<organism evidence="3 4">
    <name type="scientific">Thalassiosira pseudonana</name>
    <name type="common">Marine diatom</name>
    <name type="synonym">Cyclotella nana</name>
    <dbReference type="NCBI Taxonomy" id="35128"/>
    <lineage>
        <taxon>Eukaryota</taxon>
        <taxon>Sar</taxon>
        <taxon>Stramenopiles</taxon>
        <taxon>Ochrophyta</taxon>
        <taxon>Bacillariophyta</taxon>
        <taxon>Coscinodiscophyceae</taxon>
        <taxon>Thalassiosirophycidae</taxon>
        <taxon>Thalassiosirales</taxon>
        <taxon>Thalassiosiraceae</taxon>
        <taxon>Thalassiosira</taxon>
    </lineage>
</organism>
<dbReference type="EMBL" id="CM000643">
    <property type="protein sequence ID" value="EED91013.1"/>
    <property type="molecule type" value="Genomic_DNA"/>
</dbReference>
<keyword evidence="2" id="KW-0812">Transmembrane</keyword>
<dbReference type="GeneID" id="7446392"/>
<gene>
    <name evidence="3" type="ORF">THAPSDRAFT_5858</name>
</gene>
<dbReference type="eggNOG" id="ENOG502R9JW">
    <property type="taxonomic scope" value="Eukaryota"/>
</dbReference>
<evidence type="ECO:0000313" key="4">
    <source>
        <dbReference type="Proteomes" id="UP000001449"/>
    </source>
</evidence>
<feature type="region of interest" description="Disordered" evidence="1">
    <location>
        <begin position="911"/>
        <end position="946"/>
    </location>
</feature>
<feature type="compositionally biased region" description="Polar residues" evidence="1">
    <location>
        <begin position="153"/>
        <end position="162"/>
    </location>
</feature>
<feature type="compositionally biased region" description="Polar residues" evidence="1">
    <location>
        <begin position="933"/>
        <end position="946"/>
    </location>
</feature>
<dbReference type="HOGENOM" id="CLU_265881_0_0_1"/>
<keyword evidence="2" id="KW-1133">Transmembrane helix</keyword>
<name>B8C4V5_THAPS</name>
<reference evidence="3 4" key="1">
    <citation type="journal article" date="2004" name="Science">
        <title>The genome of the diatom Thalassiosira pseudonana: ecology, evolution, and metabolism.</title>
        <authorList>
            <person name="Armbrust E.V."/>
            <person name="Berges J.A."/>
            <person name="Bowler C."/>
            <person name="Green B.R."/>
            <person name="Martinez D."/>
            <person name="Putnam N.H."/>
            <person name="Zhou S."/>
            <person name="Allen A.E."/>
            <person name="Apt K.E."/>
            <person name="Bechner M."/>
            <person name="Brzezinski M.A."/>
            <person name="Chaal B.K."/>
            <person name="Chiovitti A."/>
            <person name="Davis A.K."/>
            <person name="Demarest M.S."/>
            <person name="Detter J.C."/>
            <person name="Glavina T."/>
            <person name="Goodstein D."/>
            <person name="Hadi M.Z."/>
            <person name="Hellsten U."/>
            <person name="Hildebrand M."/>
            <person name="Jenkins B.D."/>
            <person name="Jurka J."/>
            <person name="Kapitonov V.V."/>
            <person name="Kroger N."/>
            <person name="Lau W.W."/>
            <person name="Lane T.W."/>
            <person name="Larimer F.W."/>
            <person name="Lippmeier J.C."/>
            <person name="Lucas S."/>
            <person name="Medina M."/>
            <person name="Montsant A."/>
            <person name="Obornik M."/>
            <person name="Parker M.S."/>
            <person name="Palenik B."/>
            <person name="Pazour G.J."/>
            <person name="Richardson P.M."/>
            <person name="Rynearson T.A."/>
            <person name="Saito M.A."/>
            <person name="Schwartz D.C."/>
            <person name="Thamatrakoln K."/>
            <person name="Valentin K."/>
            <person name="Vardi A."/>
            <person name="Wilkerson F.P."/>
            <person name="Rokhsar D.S."/>
        </authorList>
    </citation>
    <scope>NUCLEOTIDE SEQUENCE [LARGE SCALE GENOMIC DNA]</scope>
    <source>
        <strain evidence="3 4">CCMP1335</strain>
    </source>
</reference>
<feature type="transmembrane region" description="Helical" evidence="2">
    <location>
        <begin position="43"/>
        <end position="65"/>
    </location>
</feature>
<feature type="transmembrane region" description="Helical" evidence="2">
    <location>
        <begin position="1210"/>
        <end position="1231"/>
    </location>
</feature>
<accession>B8C4V5</accession>
<dbReference type="OMA" id="AMVESIW"/>
<feature type="region of interest" description="Disordered" evidence="1">
    <location>
        <begin position="153"/>
        <end position="172"/>
    </location>
</feature>
<sequence>MTAALRRLRRWRCRSRQQHAPSLEPQTHRSSLTTIMISTTSMAFLLASASVPNIIITSTIAALQLQPSLLAEAKVAPLNTFSLVKDEFDARKELIDNFVFQTWNAFSTDIEENSLNGKTSPSRVFTYNDFFNSLRSLTVGGIYGDSYHSTTNPYRGNINQPGSSGGGGTSNAHVDEEGNLAFDISQDDPTAFNAKKYAIVNICAFLANAMVESIQFDSCEEWNGMVTGGLFSQEEEKGSGAPNVIGQNSGMLSELGGAVNGRYFPMSNACGQFGRLYQDDDGGGECFATSSGESTNNDIDMSCPVDINMEMEAAVHPIYNFRPNQNVYGDQPPPPFFCGRKKYADNYAGYWDGFTAEFVRDVAYPSALGRVDVEGCCWWGRGALMTKSNCNLGKINYYLGKRAYRDGRPSRYPEINFCQTPGIICDTTINSVDGGVAYQELKWTVAIFEFIERIQLYSNSQSNWNYMTQLKLFVDRGAKDEGFIDRVSSLVSRGCDEPHCSSQPIPFLEERRKNFETLIYGIFELGSKPTPQITYDYMYFEQWLQTKRSKIEGSVFVSKNRALDGAPYFSQAYAFNSFISSLQTAALYGLSEQKFFFTGHEQNGRRGFHAGLVNLAAFFANAMVESIWKDSCDEVHWEKDLLTGRYAISNSCGQNGRNYQDETCPIWQSFMTCEAKPDMEIIASIPATGKVPFLSGDMPPPLTCYPRPSNDTTTSGYWDELNQIHVNDTSYPNAAGRTDVEGCCWFGRGILSTRGSCNLGKASFHLTGTTGLYPDQNFCTNPEAICTGEKTMEMRIVVGLFEWIDRVQSYYDPESGWDYNSELYKFVDGGFDEIDPFIETVNDIFVKGCHDPPCSSSFEMNRYRYGLERKKNFFNILKLVFDLPVGSSFKTITTIEEEHPGFSQFGWTVTPTPLPSTSPTPKPSRRPTPVPTIKQTLPPGTTLSPNIYPTNSPIELSNITQYNNGEAFVIDGDESSFAEETLVVTKKTKLTLKEGGYVSAPVNTDWPAVRLSIGSIFNGTGGVVTGSFAREDYEEGGGEAIQLNNGQSSTETASYAEFYDGITVIGGDAPGGIGGDALDVNGFGTEAIIYGGNFIGGKGTKADGYSLWVFNSGRVHVHGGSFQGDMLVERSGVIVFYGCFEMNGTRVTGLFSDDQTELDVDIRTQYGGEVVLTAVSEQECDTAPSMEPTNFPTMSPRPTVVQPKSEGMRLGSYVFAEMFIFALVQSILRLLSTKRVHNTQPKTRTTEAMP</sequence>
<dbReference type="PANTHER" id="PTHR21113">
    <property type="entry name" value="AGAP001705-PA"/>
    <property type="match status" value="1"/>
</dbReference>
<dbReference type="InParanoid" id="B8C4V5"/>
<evidence type="ECO:0000256" key="1">
    <source>
        <dbReference type="SAM" id="MobiDB-lite"/>
    </source>
</evidence>
<keyword evidence="4" id="KW-1185">Reference proteome</keyword>
<dbReference type="PaxDb" id="35128-Thaps5858"/>
<protein>
    <submittedName>
        <fullName evidence="3">Uncharacterized protein</fullName>
    </submittedName>
</protein>